<evidence type="ECO:0000256" key="4">
    <source>
        <dbReference type="SAM" id="MobiDB-lite"/>
    </source>
</evidence>
<dbReference type="EMBL" id="MCGR01000008">
    <property type="protein sequence ID" value="ORY88762.1"/>
    <property type="molecule type" value="Genomic_DNA"/>
</dbReference>
<dbReference type="OrthoDB" id="6262491at2759"/>
<dbReference type="STRING" id="106004.A0A1Y2FXG6"/>
<sequence length="503" mass="54197">MSHTNDTSNLFQTDAQHARSAYRAAKTELHQESGDPIKLASKPLRVVVRQQEGGEAEAWVAESGFVVQRVALESGKTRQIYRGHLGPVTSVDFYTVPAKDGKPARELMISGSWDKSFRVWDVKTKTHISTTVAHTDFIKTILVLPSLKLLVTGSSDKDLRLWDLSSLDSFDFDSLSNSANNTENADSAEPAPAHTGAAPPSAKSLAPLPVALVLKSHTRPIERLASYAITASSSLNNDDEEDRTPTGRIALLSADSLGALKTWEVWREEDGKVKGELKSKARLHEIGIYDIVVGDGEIWTASADSSILLSTYSSSSPTTPPKPTLRIPHPSGLKSVLPLPLLLPTLNSTHLITGASDEAIRTFDLSSAALDLDDAAANYAITPTTAGPAKSAAAVAAAGGREAWNGLPLPPTTTMPGHVSTLDAHSHEVTDLHAYLRLNPETGKKEAWILSASVDGTLRRWKWEDVLQPKLAEKVLVPVEPEEEKSLLTAEEEAELEALMGDD</sequence>
<keyword evidence="2" id="KW-0677">Repeat</keyword>
<dbReference type="InterPro" id="IPR015943">
    <property type="entry name" value="WD40/YVTN_repeat-like_dom_sf"/>
</dbReference>
<evidence type="ECO:0000313" key="6">
    <source>
        <dbReference type="Proteomes" id="UP000193467"/>
    </source>
</evidence>
<dbReference type="PROSITE" id="PS00678">
    <property type="entry name" value="WD_REPEATS_1"/>
    <property type="match status" value="1"/>
</dbReference>
<organism evidence="5 6">
    <name type="scientific">Leucosporidium creatinivorum</name>
    <dbReference type="NCBI Taxonomy" id="106004"/>
    <lineage>
        <taxon>Eukaryota</taxon>
        <taxon>Fungi</taxon>
        <taxon>Dikarya</taxon>
        <taxon>Basidiomycota</taxon>
        <taxon>Pucciniomycotina</taxon>
        <taxon>Microbotryomycetes</taxon>
        <taxon>Leucosporidiales</taxon>
        <taxon>Leucosporidium</taxon>
    </lineage>
</organism>
<comment type="caution">
    <text evidence="5">The sequence shown here is derived from an EMBL/GenBank/DDBJ whole genome shotgun (WGS) entry which is preliminary data.</text>
</comment>
<evidence type="ECO:0000256" key="2">
    <source>
        <dbReference type="ARBA" id="ARBA00022737"/>
    </source>
</evidence>
<dbReference type="SUPFAM" id="SSF50978">
    <property type="entry name" value="WD40 repeat-like"/>
    <property type="match status" value="1"/>
</dbReference>
<reference evidence="5 6" key="1">
    <citation type="submission" date="2016-07" db="EMBL/GenBank/DDBJ databases">
        <title>Pervasive Adenine N6-methylation of Active Genes in Fungi.</title>
        <authorList>
            <consortium name="DOE Joint Genome Institute"/>
            <person name="Mondo S.J."/>
            <person name="Dannebaum R.O."/>
            <person name="Kuo R.C."/>
            <person name="Labutti K."/>
            <person name="Haridas S."/>
            <person name="Kuo A."/>
            <person name="Salamov A."/>
            <person name="Ahrendt S.R."/>
            <person name="Lipzen A."/>
            <person name="Sullivan W."/>
            <person name="Andreopoulos W.B."/>
            <person name="Clum A."/>
            <person name="Lindquist E."/>
            <person name="Daum C."/>
            <person name="Ramamoorthy G.K."/>
            <person name="Gryganskyi A."/>
            <person name="Culley D."/>
            <person name="Magnuson J.K."/>
            <person name="James T.Y."/>
            <person name="O'Malley M.A."/>
            <person name="Stajich J.E."/>
            <person name="Spatafora J.W."/>
            <person name="Visel A."/>
            <person name="Grigoriev I.V."/>
        </authorList>
    </citation>
    <scope>NUCLEOTIDE SEQUENCE [LARGE SCALE GENOMIC DNA]</scope>
    <source>
        <strain evidence="5 6">62-1032</strain>
    </source>
</reference>
<dbReference type="InterPro" id="IPR001680">
    <property type="entry name" value="WD40_rpt"/>
</dbReference>
<evidence type="ECO:0000256" key="1">
    <source>
        <dbReference type="ARBA" id="ARBA00022574"/>
    </source>
</evidence>
<dbReference type="SMART" id="SM00320">
    <property type="entry name" value="WD40"/>
    <property type="match status" value="4"/>
</dbReference>
<feature type="repeat" description="WD" evidence="3">
    <location>
        <begin position="131"/>
        <end position="166"/>
    </location>
</feature>
<dbReference type="InterPro" id="IPR036322">
    <property type="entry name" value="WD40_repeat_dom_sf"/>
</dbReference>
<dbReference type="AlphaFoldDB" id="A0A1Y2FXG6"/>
<accession>A0A1Y2FXG6</accession>
<protein>
    <submittedName>
        <fullName evidence="5">WD40-repeat-containing domain protein</fullName>
    </submittedName>
</protein>
<feature type="compositionally biased region" description="Acidic residues" evidence="4">
    <location>
        <begin position="490"/>
        <end position="503"/>
    </location>
</feature>
<dbReference type="Pfam" id="PF00400">
    <property type="entry name" value="WD40"/>
    <property type="match status" value="3"/>
</dbReference>
<evidence type="ECO:0000256" key="3">
    <source>
        <dbReference type="PROSITE-ProRule" id="PRU00221"/>
    </source>
</evidence>
<dbReference type="Gene3D" id="2.130.10.10">
    <property type="entry name" value="YVTN repeat-like/Quinoprotein amine dehydrogenase"/>
    <property type="match status" value="2"/>
</dbReference>
<dbReference type="InParanoid" id="A0A1Y2FXG6"/>
<keyword evidence="6" id="KW-1185">Reference proteome</keyword>
<keyword evidence="1 3" id="KW-0853">WD repeat</keyword>
<name>A0A1Y2FXG6_9BASI</name>
<feature type="region of interest" description="Disordered" evidence="4">
    <location>
        <begin position="178"/>
        <end position="202"/>
    </location>
</feature>
<dbReference type="PRINTS" id="PR00320">
    <property type="entry name" value="GPROTEINBRPT"/>
</dbReference>
<gene>
    <name evidence="5" type="ORF">BCR35DRAFT_350697</name>
</gene>
<dbReference type="Proteomes" id="UP000193467">
    <property type="component" value="Unassembled WGS sequence"/>
</dbReference>
<dbReference type="PANTHER" id="PTHR19855">
    <property type="entry name" value="WD40 REPEAT PROTEIN 12, 37"/>
    <property type="match status" value="1"/>
</dbReference>
<dbReference type="InterPro" id="IPR020472">
    <property type="entry name" value="WD40_PAC1"/>
</dbReference>
<feature type="region of interest" description="Disordered" evidence="4">
    <location>
        <begin position="481"/>
        <end position="503"/>
    </location>
</feature>
<dbReference type="InterPro" id="IPR019775">
    <property type="entry name" value="WD40_repeat_CS"/>
</dbReference>
<dbReference type="PROSITE" id="PS50294">
    <property type="entry name" value="WD_REPEATS_REGION"/>
    <property type="match status" value="1"/>
</dbReference>
<feature type="repeat" description="WD" evidence="3">
    <location>
        <begin position="81"/>
        <end position="130"/>
    </location>
</feature>
<proteinExistence type="predicted"/>
<dbReference type="PANTHER" id="PTHR19855:SF11">
    <property type="entry name" value="RIBOSOME BIOGENESIS PROTEIN WDR12"/>
    <property type="match status" value="1"/>
</dbReference>
<dbReference type="PROSITE" id="PS50082">
    <property type="entry name" value="WD_REPEATS_2"/>
    <property type="match status" value="2"/>
</dbReference>
<evidence type="ECO:0000313" key="5">
    <source>
        <dbReference type="EMBL" id="ORY88762.1"/>
    </source>
</evidence>